<reference evidence="2 3" key="1">
    <citation type="submission" date="2020-05" db="EMBL/GenBank/DDBJ databases">
        <title>Descriptions of Corynebacterium xxxx sp. nov., Corynebacterium yyyy sp. nov. and Corynebacterium zzzz sp. nov.</title>
        <authorList>
            <person name="Zhang G."/>
        </authorList>
    </citation>
    <scope>NUCLEOTIDE SEQUENCE [LARGE SCALE GENOMIC DNA]</scope>
    <source>
        <strain evidence="3">zg-913</strain>
    </source>
</reference>
<organism evidence="2 3">
    <name type="scientific">Corynebacterium wankanglinii</name>
    <dbReference type="NCBI Taxonomy" id="2735136"/>
    <lineage>
        <taxon>Bacteria</taxon>
        <taxon>Bacillati</taxon>
        <taxon>Actinomycetota</taxon>
        <taxon>Actinomycetes</taxon>
        <taxon>Mycobacteriales</taxon>
        <taxon>Corynebacteriaceae</taxon>
        <taxon>Corynebacterium</taxon>
    </lineage>
</organism>
<dbReference type="AlphaFoldDB" id="A0A7H0K7T7"/>
<name>A0A7H0K7T7_9CORY</name>
<keyword evidence="3" id="KW-1185">Reference proteome</keyword>
<evidence type="ECO:0000313" key="3">
    <source>
        <dbReference type="Proteomes" id="UP000577408"/>
    </source>
</evidence>
<evidence type="ECO:0000313" key="2">
    <source>
        <dbReference type="EMBL" id="MBA1837605.1"/>
    </source>
</evidence>
<dbReference type="Proteomes" id="UP000577408">
    <property type="component" value="Unassembled WGS sequence"/>
</dbReference>
<feature type="region of interest" description="Disordered" evidence="1">
    <location>
        <begin position="1"/>
        <end position="24"/>
    </location>
</feature>
<gene>
    <name evidence="2" type="ORF">HMA55_06800</name>
</gene>
<dbReference type="RefSeq" id="WP_181192317.1">
    <property type="nucleotide sequence ID" value="NZ_JABFED010000004.1"/>
</dbReference>
<evidence type="ECO:0000256" key="1">
    <source>
        <dbReference type="SAM" id="MobiDB-lite"/>
    </source>
</evidence>
<proteinExistence type="predicted"/>
<protein>
    <submittedName>
        <fullName evidence="2">Uncharacterized protein</fullName>
    </submittedName>
</protein>
<comment type="caution">
    <text evidence="2">The sequence shown here is derived from an EMBL/GenBank/DDBJ whole genome shotgun (WGS) entry which is preliminary data.</text>
</comment>
<accession>A0A7H0K7T7</accession>
<sequence length="191" mass="22079">MPHHNAKAATPHRCTEEKKTTTPRAQKEVLLSLDVFFNRDELVTMNRFLRRHPDSVRVVGADGEHVHLDVFQAMKFLTTLVKYSDQDNGMLTLEADANPRHLTYYERDNLVPADQFDQKELAADDVPKEDAPRELLDAMFCQDTWEVWTAEGIEFLARCNDFEEARRITQSFRDEGVPAQLSRTVRTVYPV</sequence>
<dbReference type="EMBL" id="JABFED010000004">
    <property type="protein sequence ID" value="MBA1837605.1"/>
    <property type="molecule type" value="Genomic_DNA"/>
</dbReference>